<dbReference type="GO" id="GO:0006002">
    <property type="term" value="P:fructose 6-phosphate metabolic process"/>
    <property type="evidence" value="ECO:0007669"/>
    <property type="project" value="TreeGrafter"/>
</dbReference>
<feature type="domain" description="SIS" evidence="6">
    <location>
        <begin position="37"/>
        <end position="171"/>
    </location>
</feature>
<dbReference type="Proteomes" id="UP000233491">
    <property type="component" value="Unassembled WGS sequence"/>
</dbReference>
<dbReference type="SUPFAM" id="SSF53697">
    <property type="entry name" value="SIS domain"/>
    <property type="match status" value="1"/>
</dbReference>
<gene>
    <name evidence="7" type="ORF">CXZ10_03855</name>
</gene>
<dbReference type="InterPro" id="IPR046348">
    <property type="entry name" value="SIS_dom_sf"/>
</dbReference>
<evidence type="ECO:0000313" key="8">
    <source>
        <dbReference type="Proteomes" id="UP000233491"/>
    </source>
</evidence>
<keyword evidence="5" id="KW-0315">Glutamine amidotransferase</keyword>
<evidence type="ECO:0000259" key="6">
    <source>
        <dbReference type="PROSITE" id="PS51464"/>
    </source>
</evidence>
<dbReference type="Gene3D" id="3.40.50.10490">
    <property type="entry name" value="Glucose-6-phosphate isomerase like protein, domain 1"/>
    <property type="match status" value="2"/>
</dbReference>
<dbReference type="PROSITE" id="PS51464">
    <property type="entry name" value="SIS"/>
    <property type="match status" value="1"/>
</dbReference>
<comment type="catalytic activity">
    <reaction evidence="1">
        <text>D-fructose 6-phosphate + L-glutamine = D-glucosamine 6-phosphate + L-glutamate</text>
        <dbReference type="Rhea" id="RHEA:13237"/>
        <dbReference type="ChEBI" id="CHEBI:29985"/>
        <dbReference type="ChEBI" id="CHEBI:58359"/>
        <dbReference type="ChEBI" id="CHEBI:58725"/>
        <dbReference type="ChEBI" id="CHEBI:61527"/>
        <dbReference type="EC" id="2.6.1.16"/>
    </reaction>
</comment>
<dbReference type="AlphaFoldDB" id="A0A1I4QPN3"/>
<dbReference type="RefSeq" id="WP_101287606.1">
    <property type="nucleotide sequence ID" value="NZ_FOUQ01000001.1"/>
</dbReference>
<reference evidence="7 8" key="1">
    <citation type="submission" date="2017-12" db="EMBL/GenBank/DDBJ databases">
        <title>Anaerobic carbon monoxide metabolism by Pleomorphomonas carboxyditropha sp. nov., a new mesophilic hydrogenogenic carboxidotroph.</title>
        <authorList>
            <person name="Esquivel-Elizondo S."/>
            <person name="Krajmalnik-Brown R."/>
        </authorList>
    </citation>
    <scope>NUCLEOTIDE SEQUENCE [LARGE SCALE GENOMIC DNA]</scope>
    <source>
        <strain evidence="7 8">R5-392</strain>
    </source>
</reference>
<name>A0A1I4QPN3_9HYPH</name>
<sequence length="336" mass="34745">MTAPRPESLLAIDREMARQHADALASFEQNRDVAARAAASLKKTGRLLMLGMGGSHAVARAVEPHYRALGVDAVSLPVSEQLAAPLPIKDRTIFVTSQSGESVEVVRWFKETGGTADTFALTLEGGSFLGKAAPALVAAGGSELAFAATRSLTLTFALHLAILSALGADPEPALTVLRTPETPDVSSALVALKSVRNVVTSGRSLQGVAEAIALGFTELSRRPCFSHEGGQLRHGPMEMLSPEIGAVLFRAKDPTSPLIAGMAGEILAAGAPVVIFDASGEQPVPGAATIAVRPASGMAAVFALLPAAQTLMVAFAAERVENAGTPVRSNKITRSE</sequence>
<dbReference type="GO" id="GO:0097367">
    <property type="term" value="F:carbohydrate derivative binding"/>
    <property type="evidence" value="ECO:0007669"/>
    <property type="project" value="InterPro"/>
</dbReference>
<keyword evidence="7" id="KW-0808">Transferase</keyword>
<dbReference type="Pfam" id="PF01380">
    <property type="entry name" value="SIS"/>
    <property type="match status" value="1"/>
</dbReference>
<proteinExistence type="predicted"/>
<keyword evidence="8" id="KW-1185">Reference proteome</keyword>
<dbReference type="EMBL" id="PJNW01000002">
    <property type="protein sequence ID" value="PKR90513.1"/>
    <property type="molecule type" value="Genomic_DNA"/>
</dbReference>
<dbReference type="GO" id="GO:0004360">
    <property type="term" value="F:glutamine-fructose-6-phosphate transaminase (isomerizing) activity"/>
    <property type="evidence" value="ECO:0007669"/>
    <property type="project" value="UniProtKB-EC"/>
</dbReference>
<keyword evidence="4 7" id="KW-0032">Aminotransferase</keyword>
<evidence type="ECO:0000256" key="3">
    <source>
        <dbReference type="ARBA" id="ARBA00016090"/>
    </source>
</evidence>
<organism evidence="7 8">
    <name type="scientific">Pleomorphomonas diazotrophica</name>
    <dbReference type="NCBI Taxonomy" id="1166257"/>
    <lineage>
        <taxon>Bacteria</taxon>
        <taxon>Pseudomonadati</taxon>
        <taxon>Pseudomonadota</taxon>
        <taxon>Alphaproteobacteria</taxon>
        <taxon>Hyphomicrobiales</taxon>
        <taxon>Pleomorphomonadaceae</taxon>
        <taxon>Pleomorphomonas</taxon>
    </lineage>
</organism>
<dbReference type="GO" id="GO:0006047">
    <property type="term" value="P:UDP-N-acetylglucosamine metabolic process"/>
    <property type="evidence" value="ECO:0007669"/>
    <property type="project" value="TreeGrafter"/>
</dbReference>
<comment type="caution">
    <text evidence="7">The sequence shown here is derived from an EMBL/GenBank/DDBJ whole genome shotgun (WGS) entry which is preliminary data.</text>
</comment>
<accession>A0A1I4QPN3</accession>
<dbReference type="PANTHER" id="PTHR10937:SF0">
    <property type="entry name" value="GLUTAMINE--FRUCTOSE-6-PHOSPHATE TRANSAMINASE (ISOMERIZING)"/>
    <property type="match status" value="1"/>
</dbReference>
<protein>
    <recommendedName>
        <fullName evidence="3">Glutamine--fructose-6-phosphate aminotransferase [isomerizing]</fullName>
        <ecNumber evidence="2">2.6.1.16</ecNumber>
    </recommendedName>
</protein>
<evidence type="ECO:0000256" key="2">
    <source>
        <dbReference type="ARBA" id="ARBA00012916"/>
    </source>
</evidence>
<evidence type="ECO:0000256" key="5">
    <source>
        <dbReference type="ARBA" id="ARBA00022962"/>
    </source>
</evidence>
<dbReference type="GO" id="GO:0006487">
    <property type="term" value="P:protein N-linked glycosylation"/>
    <property type="evidence" value="ECO:0007669"/>
    <property type="project" value="TreeGrafter"/>
</dbReference>
<evidence type="ECO:0000313" key="7">
    <source>
        <dbReference type="EMBL" id="PKR90513.1"/>
    </source>
</evidence>
<evidence type="ECO:0000256" key="1">
    <source>
        <dbReference type="ARBA" id="ARBA00001031"/>
    </source>
</evidence>
<dbReference type="PANTHER" id="PTHR10937">
    <property type="entry name" value="GLUCOSAMINE--FRUCTOSE-6-PHOSPHATE AMINOTRANSFERASE, ISOMERIZING"/>
    <property type="match status" value="1"/>
</dbReference>
<dbReference type="OrthoDB" id="7874969at2"/>
<dbReference type="InterPro" id="IPR001347">
    <property type="entry name" value="SIS_dom"/>
</dbReference>
<dbReference type="EC" id="2.6.1.16" evidence="2"/>
<evidence type="ECO:0000256" key="4">
    <source>
        <dbReference type="ARBA" id="ARBA00022576"/>
    </source>
</evidence>